<comment type="caution">
    <text evidence="4">The sequence shown here is derived from an EMBL/GenBank/DDBJ whole genome shotgun (WGS) entry which is preliminary data.</text>
</comment>
<sequence length="259" mass="28705">MSKVLITGGTGALGRLIASRIDRHDKEIAILTSRTDTVDLDHVTVYHGDLARGTGLADAIHGSQTIIHCASNPRDFQSVDIEGTMKLLAAIPTGEKPHIIYISMVGVDQSTYPYYQAKWAVERQLANSGYPFSILRTTQFHHFVEAFIEMHLADAGSESCIPSGLRFQSVDCTEVADRLISMAAAGPSGLAPDFGGPEIITLETMFKQYLESYQMPLSWETKPLDGPRYALFRSGINLCPAHREGRISWREFLYQRRNG</sequence>
<keyword evidence="1" id="KW-0602">Photosynthesis</keyword>
<evidence type="ECO:0000313" key="4">
    <source>
        <dbReference type="EMBL" id="MFD2546429.1"/>
    </source>
</evidence>
<dbReference type="InterPro" id="IPR044256">
    <property type="entry name" value="HCF244-like"/>
</dbReference>
<dbReference type="InterPro" id="IPR008030">
    <property type="entry name" value="NmrA-like"/>
</dbReference>
<gene>
    <name evidence="4" type="ORF">ACFSR5_02085</name>
</gene>
<dbReference type="RefSeq" id="WP_380900207.1">
    <property type="nucleotide sequence ID" value="NZ_JBHUEG010000002.1"/>
</dbReference>
<dbReference type="Pfam" id="PF05368">
    <property type="entry name" value="NmrA"/>
    <property type="match status" value="1"/>
</dbReference>
<reference evidence="5" key="1">
    <citation type="journal article" date="2019" name="Int. J. Syst. Evol. Microbiol.">
        <title>The Global Catalogue of Microorganisms (GCM) 10K type strain sequencing project: providing services to taxonomists for standard genome sequencing and annotation.</title>
        <authorList>
            <consortium name="The Broad Institute Genomics Platform"/>
            <consortium name="The Broad Institute Genome Sequencing Center for Infectious Disease"/>
            <person name="Wu L."/>
            <person name="Ma J."/>
        </authorList>
    </citation>
    <scope>NUCLEOTIDE SEQUENCE [LARGE SCALE GENOMIC DNA]</scope>
    <source>
        <strain evidence="5">KCTC 42662</strain>
    </source>
</reference>
<organism evidence="4 5">
    <name type="scientific">Sphingobacterium suaedae</name>
    <dbReference type="NCBI Taxonomy" id="1686402"/>
    <lineage>
        <taxon>Bacteria</taxon>
        <taxon>Pseudomonadati</taxon>
        <taxon>Bacteroidota</taxon>
        <taxon>Sphingobacteriia</taxon>
        <taxon>Sphingobacteriales</taxon>
        <taxon>Sphingobacteriaceae</taxon>
        <taxon>Sphingobacterium</taxon>
    </lineage>
</organism>
<keyword evidence="5" id="KW-1185">Reference proteome</keyword>
<dbReference type="PANTHER" id="PTHR47128:SF2">
    <property type="entry name" value="PROTEIN HIGH CHLOROPHYLL FLUORESCENCE PHENOTYPE 244, CHLOROPLASTIC"/>
    <property type="match status" value="1"/>
</dbReference>
<dbReference type="SUPFAM" id="SSF51735">
    <property type="entry name" value="NAD(P)-binding Rossmann-fold domains"/>
    <property type="match status" value="1"/>
</dbReference>
<dbReference type="Proteomes" id="UP001597545">
    <property type="component" value="Unassembled WGS sequence"/>
</dbReference>
<dbReference type="Gene3D" id="3.40.50.720">
    <property type="entry name" value="NAD(P)-binding Rossmann-like Domain"/>
    <property type="match status" value="1"/>
</dbReference>
<dbReference type="InterPro" id="IPR036291">
    <property type="entry name" value="NAD(P)-bd_dom_sf"/>
</dbReference>
<feature type="domain" description="NmrA-like" evidence="3">
    <location>
        <begin position="2"/>
        <end position="142"/>
    </location>
</feature>
<name>A0ABW5KE54_9SPHI</name>
<dbReference type="EMBL" id="JBHULR010000001">
    <property type="protein sequence ID" value="MFD2546429.1"/>
    <property type="molecule type" value="Genomic_DNA"/>
</dbReference>
<evidence type="ECO:0000256" key="2">
    <source>
        <dbReference type="ARBA" id="ARBA00023276"/>
    </source>
</evidence>
<dbReference type="PANTHER" id="PTHR47128">
    <property type="match status" value="1"/>
</dbReference>
<accession>A0ABW5KE54</accession>
<protein>
    <submittedName>
        <fullName evidence="4">SDR family oxidoreductase</fullName>
    </submittedName>
</protein>
<evidence type="ECO:0000259" key="3">
    <source>
        <dbReference type="Pfam" id="PF05368"/>
    </source>
</evidence>
<keyword evidence="2" id="KW-0604">Photosystem II</keyword>
<proteinExistence type="predicted"/>
<evidence type="ECO:0000256" key="1">
    <source>
        <dbReference type="ARBA" id="ARBA00022531"/>
    </source>
</evidence>
<evidence type="ECO:0000313" key="5">
    <source>
        <dbReference type="Proteomes" id="UP001597545"/>
    </source>
</evidence>